<accession>A0A6J5KTP8</accession>
<evidence type="ECO:0000313" key="1">
    <source>
        <dbReference type="EMBL" id="CAB4123500.1"/>
    </source>
</evidence>
<reference evidence="1" key="1">
    <citation type="submission" date="2020-04" db="EMBL/GenBank/DDBJ databases">
        <authorList>
            <person name="Chiriac C."/>
            <person name="Salcher M."/>
            <person name="Ghai R."/>
            <person name="Kavagutti S V."/>
        </authorList>
    </citation>
    <scope>NUCLEOTIDE SEQUENCE</scope>
</reference>
<name>A0A6J5KTP8_9CAUD</name>
<protein>
    <submittedName>
        <fullName evidence="1">Uncharacterized protein</fullName>
    </submittedName>
</protein>
<proteinExistence type="predicted"/>
<organism evidence="1">
    <name type="scientific">uncultured Caudovirales phage</name>
    <dbReference type="NCBI Taxonomy" id="2100421"/>
    <lineage>
        <taxon>Viruses</taxon>
        <taxon>Duplodnaviria</taxon>
        <taxon>Heunggongvirae</taxon>
        <taxon>Uroviricota</taxon>
        <taxon>Caudoviricetes</taxon>
        <taxon>Peduoviridae</taxon>
        <taxon>Maltschvirus</taxon>
        <taxon>Maltschvirus maltsch</taxon>
    </lineage>
</organism>
<dbReference type="EMBL" id="LR796172">
    <property type="protein sequence ID" value="CAB4123500.1"/>
    <property type="molecule type" value="Genomic_DNA"/>
</dbReference>
<sequence>MTDLYDDKNNDTIHQKISIIKGFLGTELDMSLTVLAYTMADVALNNDVSFRSLIKNLAMIWEHVEEGADDANDE</sequence>
<gene>
    <name evidence="1" type="ORF">UFOVP48_10</name>
</gene>